<dbReference type="InterPro" id="IPR007710">
    <property type="entry name" value="Nucleoside_deoxyribTrfase"/>
</dbReference>
<dbReference type="SUPFAM" id="SSF52309">
    <property type="entry name" value="N-(deoxy)ribosyltransferase-like"/>
    <property type="match status" value="1"/>
</dbReference>
<accession>A0ABN1NF70</accession>
<dbReference type="Gene3D" id="3.40.50.450">
    <property type="match status" value="1"/>
</dbReference>
<proteinExistence type="predicted"/>
<comment type="caution">
    <text evidence="1">The sequence shown here is derived from an EMBL/GenBank/DDBJ whole genome shotgun (WGS) entry which is preliminary data.</text>
</comment>
<dbReference type="Pfam" id="PF05014">
    <property type="entry name" value="Nuc_deoxyrib_tr"/>
    <property type="match status" value="1"/>
</dbReference>
<gene>
    <name evidence="1" type="ORF">GCM10009549_09310</name>
</gene>
<dbReference type="Proteomes" id="UP001501005">
    <property type="component" value="Unassembled WGS sequence"/>
</dbReference>
<sequence length="171" mass="18323">MTAPSNAPRPALPGVNSIFLAGPFMGLVDSATGRMPDAACRPFTVLIEHFEQYGIQVYNAHRREAWGEEVLAPAECTALDQKEIENADVFVAIPGIPPSPGTHIEMGWASVLGKPIVLLMEEGREEEYGYLVRGLGSVATVEFVYVTDIASALADIDAAIRRAVSRLPASA</sequence>
<dbReference type="RefSeq" id="WP_344047021.1">
    <property type="nucleotide sequence ID" value="NZ_BAAAHG010000004.1"/>
</dbReference>
<evidence type="ECO:0008006" key="3">
    <source>
        <dbReference type="Google" id="ProtNLM"/>
    </source>
</evidence>
<reference evidence="1 2" key="1">
    <citation type="journal article" date="2019" name="Int. J. Syst. Evol. Microbiol.">
        <title>The Global Catalogue of Microorganisms (GCM) 10K type strain sequencing project: providing services to taxonomists for standard genome sequencing and annotation.</title>
        <authorList>
            <consortium name="The Broad Institute Genomics Platform"/>
            <consortium name="The Broad Institute Genome Sequencing Center for Infectious Disease"/>
            <person name="Wu L."/>
            <person name="Ma J."/>
        </authorList>
    </citation>
    <scope>NUCLEOTIDE SEQUENCE [LARGE SCALE GENOMIC DNA]</scope>
    <source>
        <strain evidence="1 2">JCM 10673</strain>
    </source>
</reference>
<name>A0ABN1NF70_9ACTN</name>
<dbReference type="EMBL" id="BAAAHG010000004">
    <property type="protein sequence ID" value="GAA0905226.1"/>
    <property type="molecule type" value="Genomic_DNA"/>
</dbReference>
<protein>
    <recommendedName>
        <fullName evidence="3">Nucleoside 2-deoxyribosyltransferase</fullName>
    </recommendedName>
</protein>
<evidence type="ECO:0000313" key="2">
    <source>
        <dbReference type="Proteomes" id="UP001501005"/>
    </source>
</evidence>
<organism evidence="1 2">
    <name type="scientific">Streptomyces thermoalcalitolerans</name>
    <dbReference type="NCBI Taxonomy" id="65605"/>
    <lineage>
        <taxon>Bacteria</taxon>
        <taxon>Bacillati</taxon>
        <taxon>Actinomycetota</taxon>
        <taxon>Actinomycetes</taxon>
        <taxon>Kitasatosporales</taxon>
        <taxon>Streptomycetaceae</taxon>
        <taxon>Streptomyces</taxon>
    </lineage>
</organism>
<keyword evidence="2" id="KW-1185">Reference proteome</keyword>
<evidence type="ECO:0000313" key="1">
    <source>
        <dbReference type="EMBL" id="GAA0905226.1"/>
    </source>
</evidence>